<evidence type="ECO:0000313" key="1">
    <source>
        <dbReference type="EMBL" id="KAK8788177.1"/>
    </source>
</evidence>
<comment type="caution">
    <text evidence="1">The sequence shown here is derived from an EMBL/GenBank/DDBJ whole genome shotgun (WGS) entry which is preliminary data.</text>
</comment>
<sequence>MTAIWLAGVASGALMGFVFATVVSAMVAAQGVLRKALQLIEEKKLEGSRKKAMIMAQLCYERYVVDEKEAEFVEDLRNLMKGENLDVKGPPSGVDTRAEQLLVKHVHLAFTYMLSGLIRILPTDLKICHLKVNAKVLYSELTLTVTTDQHTVKSTCGDIKEYVRNTARQSQCEQYAAQANASRRATQA</sequence>
<reference evidence="1 2" key="1">
    <citation type="journal article" date="2023" name="Arcadia Sci">
        <title>De novo assembly of a long-read Amblyomma americanum tick genome.</title>
        <authorList>
            <person name="Chou S."/>
            <person name="Poskanzer K.E."/>
            <person name="Rollins M."/>
            <person name="Thuy-Boun P.S."/>
        </authorList>
    </citation>
    <scope>NUCLEOTIDE SEQUENCE [LARGE SCALE GENOMIC DNA]</scope>
    <source>
        <strain evidence="1">F_SG_1</strain>
        <tissue evidence="1">Salivary glands</tissue>
    </source>
</reference>
<organism evidence="1 2">
    <name type="scientific">Amblyomma americanum</name>
    <name type="common">Lone star tick</name>
    <dbReference type="NCBI Taxonomy" id="6943"/>
    <lineage>
        <taxon>Eukaryota</taxon>
        <taxon>Metazoa</taxon>
        <taxon>Ecdysozoa</taxon>
        <taxon>Arthropoda</taxon>
        <taxon>Chelicerata</taxon>
        <taxon>Arachnida</taxon>
        <taxon>Acari</taxon>
        <taxon>Parasitiformes</taxon>
        <taxon>Ixodida</taxon>
        <taxon>Ixodoidea</taxon>
        <taxon>Ixodidae</taxon>
        <taxon>Amblyomminae</taxon>
        <taxon>Amblyomma</taxon>
    </lineage>
</organism>
<keyword evidence="2" id="KW-1185">Reference proteome</keyword>
<dbReference type="EMBL" id="JARKHS020001085">
    <property type="protein sequence ID" value="KAK8788177.1"/>
    <property type="molecule type" value="Genomic_DNA"/>
</dbReference>
<accession>A0AAQ4FLQ0</accession>
<name>A0AAQ4FLQ0_AMBAM</name>
<proteinExistence type="predicted"/>
<protein>
    <submittedName>
        <fullName evidence="1">Uncharacterized protein</fullName>
    </submittedName>
</protein>
<evidence type="ECO:0000313" key="2">
    <source>
        <dbReference type="Proteomes" id="UP001321473"/>
    </source>
</evidence>
<dbReference type="AlphaFoldDB" id="A0AAQ4FLQ0"/>
<dbReference type="Proteomes" id="UP001321473">
    <property type="component" value="Unassembled WGS sequence"/>
</dbReference>
<gene>
    <name evidence="1" type="ORF">V5799_022047</name>
</gene>